<name>A0AAV0ZH41_VICFA</name>
<dbReference type="EMBL" id="OX451737">
    <property type="protein sequence ID" value="CAI8595710.1"/>
    <property type="molecule type" value="Genomic_DNA"/>
</dbReference>
<accession>A0AAV0ZH41</accession>
<evidence type="ECO:0000313" key="3">
    <source>
        <dbReference type="Proteomes" id="UP001157006"/>
    </source>
</evidence>
<proteinExistence type="predicted"/>
<feature type="compositionally biased region" description="Polar residues" evidence="1">
    <location>
        <begin position="37"/>
        <end position="62"/>
    </location>
</feature>
<keyword evidence="3" id="KW-1185">Reference proteome</keyword>
<gene>
    <name evidence="2" type="ORF">VFH_II000040</name>
</gene>
<reference evidence="2 3" key="1">
    <citation type="submission" date="2023-01" db="EMBL/GenBank/DDBJ databases">
        <authorList>
            <person name="Kreplak J."/>
        </authorList>
    </citation>
    <scope>NUCLEOTIDE SEQUENCE [LARGE SCALE GENOMIC DNA]</scope>
</reference>
<evidence type="ECO:0000313" key="2">
    <source>
        <dbReference type="EMBL" id="CAI8595710.1"/>
    </source>
</evidence>
<evidence type="ECO:0000256" key="1">
    <source>
        <dbReference type="SAM" id="MobiDB-lite"/>
    </source>
</evidence>
<feature type="region of interest" description="Disordered" evidence="1">
    <location>
        <begin position="1"/>
        <end position="128"/>
    </location>
</feature>
<dbReference type="Proteomes" id="UP001157006">
    <property type="component" value="Chromosome 2"/>
</dbReference>
<sequence>MNKSSTTDHQKDGDEDGGAAEIISSSPDVATKDLESLDSSFSNLLNINERPSQTQTQASGSRSRGGRFNKKELGGDVAVNDSSLPLDSILSLTPKKRKERSSETQPTSAESSPKKRKECDRVYRRRSF</sequence>
<feature type="compositionally biased region" description="Basic and acidic residues" evidence="1">
    <location>
        <begin position="1"/>
        <end position="12"/>
    </location>
</feature>
<dbReference type="AlphaFoldDB" id="A0AAV0ZH41"/>
<protein>
    <submittedName>
        <fullName evidence="2">Uncharacterized protein</fullName>
    </submittedName>
</protein>
<organism evidence="2 3">
    <name type="scientific">Vicia faba</name>
    <name type="common">Broad bean</name>
    <name type="synonym">Faba vulgaris</name>
    <dbReference type="NCBI Taxonomy" id="3906"/>
    <lineage>
        <taxon>Eukaryota</taxon>
        <taxon>Viridiplantae</taxon>
        <taxon>Streptophyta</taxon>
        <taxon>Embryophyta</taxon>
        <taxon>Tracheophyta</taxon>
        <taxon>Spermatophyta</taxon>
        <taxon>Magnoliopsida</taxon>
        <taxon>eudicotyledons</taxon>
        <taxon>Gunneridae</taxon>
        <taxon>Pentapetalae</taxon>
        <taxon>rosids</taxon>
        <taxon>fabids</taxon>
        <taxon>Fabales</taxon>
        <taxon>Fabaceae</taxon>
        <taxon>Papilionoideae</taxon>
        <taxon>50 kb inversion clade</taxon>
        <taxon>NPAAA clade</taxon>
        <taxon>Hologalegina</taxon>
        <taxon>IRL clade</taxon>
        <taxon>Fabeae</taxon>
        <taxon>Vicia</taxon>
    </lineage>
</organism>
<feature type="compositionally biased region" description="Low complexity" evidence="1">
    <location>
        <begin position="81"/>
        <end position="92"/>
    </location>
</feature>